<evidence type="ECO:0000256" key="3">
    <source>
        <dbReference type="SAM" id="SignalP"/>
    </source>
</evidence>
<sequence length="236" mass="25383">MVRLALFISTLALASSFTAGDLVRRVEKSAPAASAEPDCQDYLLISARGTDEKQGPSFVFIDAIKETLSTVPNGAEVDVVYPATWDMQYQIGSDWIKDFLSKRVEKCPDEEYALLGYSQGAMVASGAIDSYKPDDAVGQKIKAVVMFGNPMHVSGRPGNAVDKDLRLVSDASGVATNDDAAVRKYSSEGIVLDVCLQDDYVCNKGHSKDPMAHGSYGADKGVQDLASRFLISKLSK</sequence>
<dbReference type="InterPro" id="IPR000675">
    <property type="entry name" value="Cutinase/axe"/>
</dbReference>
<name>A0AAN6JX16_9BASI</name>
<keyword evidence="5" id="KW-1185">Reference proteome</keyword>
<evidence type="ECO:0000256" key="1">
    <source>
        <dbReference type="ARBA" id="ARBA00022801"/>
    </source>
</evidence>
<reference evidence="4" key="1">
    <citation type="journal article" date="2023" name="PhytoFront">
        <title>Draft Genome Resources of Seven Strains of Tilletia horrida, Causal Agent of Kernel Smut of Rice.</title>
        <authorList>
            <person name="Khanal S."/>
            <person name="Antony Babu S."/>
            <person name="Zhou X.G."/>
        </authorList>
    </citation>
    <scope>NUCLEOTIDE SEQUENCE</scope>
    <source>
        <strain evidence="4">TX6</strain>
    </source>
</reference>
<evidence type="ECO:0000313" key="5">
    <source>
        <dbReference type="Proteomes" id="UP001176517"/>
    </source>
</evidence>
<organism evidence="4 5">
    <name type="scientific">Tilletia horrida</name>
    <dbReference type="NCBI Taxonomy" id="155126"/>
    <lineage>
        <taxon>Eukaryota</taxon>
        <taxon>Fungi</taxon>
        <taxon>Dikarya</taxon>
        <taxon>Basidiomycota</taxon>
        <taxon>Ustilaginomycotina</taxon>
        <taxon>Exobasidiomycetes</taxon>
        <taxon>Tilletiales</taxon>
        <taxon>Tilletiaceae</taxon>
        <taxon>Tilletia</taxon>
    </lineage>
</organism>
<proteinExistence type="predicted"/>
<dbReference type="PANTHER" id="PTHR33630:SF9">
    <property type="entry name" value="CUTINASE 4"/>
    <property type="match status" value="1"/>
</dbReference>
<dbReference type="EMBL" id="JAPDMZ010000004">
    <property type="protein sequence ID" value="KAK0557546.1"/>
    <property type="molecule type" value="Genomic_DNA"/>
</dbReference>
<dbReference type="SMART" id="SM01110">
    <property type="entry name" value="Cutinase"/>
    <property type="match status" value="1"/>
</dbReference>
<keyword evidence="1" id="KW-0378">Hydrolase</keyword>
<dbReference type="AlphaFoldDB" id="A0AAN6JX16"/>
<dbReference type="InterPro" id="IPR029058">
    <property type="entry name" value="AB_hydrolase_fold"/>
</dbReference>
<keyword evidence="2" id="KW-1015">Disulfide bond</keyword>
<feature type="signal peptide" evidence="3">
    <location>
        <begin position="1"/>
        <end position="20"/>
    </location>
</feature>
<feature type="chain" id="PRO_5043010435" description="Cutinase" evidence="3">
    <location>
        <begin position="21"/>
        <end position="236"/>
    </location>
</feature>
<dbReference type="Proteomes" id="UP001176517">
    <property type="component" value="Unassembled WGS sequence"/>
</dbReference>
<dbReference type="Gene3D" id="3.40.50.1820">
    <property type="entry name" value="alpha/beta hydrolase"/>
    <property type="match status" value="1"/>
</dbReference>
<dbReference type="PANTHER" id="PTHR33630">
    <property type="entry name" value="CUTINASE RV1984C-RELATED-RELATED"/>
    <property type="match status" value="1"/>
</dbReference>
<dbReference type="Pfam" id="PF01083">
    <property type="entry name" value="Cutinase"/>
    <property type="match status" value="1"/>
</dbReference>
<evidence type="ECO:0008006" key="6">
    <source>
        <dbReference type="Google" id="ProtNLM"/>
    </source>
</evidence>
<accession>A0AAN6JX16</accession>
<gene>
    <name evidence="4" type="ORF">OC846_000334</name>
</gene>
<comment type="caution">
    <text evidence="4">The sequence shown here is derived from an EMBL/GenBank/DDBJ whole genome shotgun (WGS) entry which is preliminary data.</text>
</comment>
<protein>
    <recommendedName>
        <fullName evidence="6">Cutinase</fullName>
    </recommendedName>
</protein>
<dbReference type="GO" id="GO:0052689">
    <property type="term" value="F:carboxylic ester hydrolase activity"/>
    <property type="evidence" value="ECO:0007669"/>
    <property type="project" value="UniProtKB-ARBA"/>
</dbReference>
<dbReference type="SUPFAM" id="SSF53474">
    <property type="entry name" value="alpha/beta-Hydrolases"/>
    <property type="match status" value="1"/>
</dbReference>
<evidence type="ECO:0000256" key="2">
    <source>
        <dbReference type="ARBA" id="ARBA00023157"/>
    </source>
</evidence>
<keyword evidence="3" id="KW-0732">Signal</keyword>
<evidence type="ECO:0000313" key="4">
    <source>
        <dbReference type="EMBL" id="KAK0557546.1"/>
    </source>
</evidence>